<dbReference type="OrthoDB" id="8663148at2"/>
<evidence type="ECO:0000256" key="1">
    <source>
        <dbReference type="ARBA" id="ARBA00004418"/>
    </source>
</evidence>
<proteinExistence type="inferred from homology"/>
<dbReference type="EMBL" id="PCDP01000040">
    <property type="protein sequence ID" value="PZM11269.1"/>
    <property type="molecule type" value="Genomic_DNA"/>
</dbReference>
<accession>A0A2W4CDL8</accession>
<feature type="chain" id="PRO_5016142318" description="Sugar ABC transporter substrate-binding protein" evidence="4">
    <location>
        <begin position="29"/>
        <end position="184"/>
    </location>
</feature>
<evidence type="ECO:0008006" key="7">
    <source>
        <dbReference type="Google" id="ProtNLM"/>
    </source>
</evidence>
<keyword evidence="4" id="KW-0732">Signal</keyword>
<comment type="caution">
    <text evidence="5">The sequence shown here is derived from an EMBL/GenBank/DDBJ whole genome shotgun (WGS) entry which is preliminary data.</text>
</comment>
<evidence type="ECO:0000256" key="3">
    <source>
        <dbReference type="ARBA" id="ARBA00022764"/>
    </source>
</evidence>
<evidence type="ECO:0000256" key="4">
    <source>
        <dbReference type="SAM" id="SignalP"/>
    </source>
</evidence>
<dbReference type="PANTHER" id="PTHR43649">
    <property type="entry name" value="ARABINOSE-BINDING PROTEIN-RELATED"/>
    <property type="match status" value="1"/>
</dbReference>
<feature type="signal peptide" evidence="4">
    <location>
        <begin position="1"/>
        <end position="28"/>
    </location>
</feature>
<dbReference type="Proteomes" id="UP000248925">
    <property type="component" value="Unassembled WGS sequence"/>
</dbReference>
<dbReference type="SUPFAM" id="SSF53850">
    <property type="entry name" value="Periplasmic binding protein-like II"/>
    <property type="match status" value="1"/>
</dbReference>
<name>A0A2W4CDL8_9HYPH</name>
<sequence length="184" mass="20538">MVPVLRSKSFGIAMLLAGSLSVPNNALADTKLVFWSMWNEPEPQARALSQIMAAYTKSHPDVTFEVAWNGRQNQTKLRGALQAGIPIDFMDQDANELAGGLQKDDLGYEVDGILDPATTEAFLPGTFDLYAKAGRHVQLPYIYNTVNFWYSKALLEETKSEAPQTFDELLCSAAWFRRMARTRS</sequence>
<protein>
    <recommendedName>
        <fullName evidence="7">Sugar ABC transporter substrate-binding protein</fullName>
    </recommendedName>
</protein>
<evidence type="ECO:0000256" key="2">
    <source>
        <dbReference type="ARBA" id="ARBA00008520"/>
    </source>
</evidence>
<dbReference type="InterPro" id="IPR050490">
    <property type="entry name" value="Bact_solute-bd_prot1"/>
</dbReference>
<keyword evidence="3" id="KW-0574">Periplasm</keyword>
<dbReference type="PANTHER" id="PTHR43649:SF30">
    <property type="entry name" value="ABC TRANSPORTER SUBSTRATE-BINDING PROTEIN"/>
    <property type="match status" value="1"/>
</dbReference>
<dbReference type="RefSeq" id="WP_111162206.1">
    <property type="nucleotide sequence ID" value="NZ_PCDP01000040.1"/>
</dbReference>
<organism evidence="5 6">
    <name type="scientific">Rhizobium tubonense</name>
    <dbReference type="NCBI Taxonomy" id="484088"/>
    <lineage>
        <taxon>Bacteria</taxon>
        <taxon>Pseudomonadati</taxon>
        <taxon>Pseudomonadota</taxon>
        <taxon>Alphaproteobacteria</taxon>
        <taxon>Hyphomicrobiales</taxon>
        <taxon>Rhizobiaceae</taxon>
        <taxon>Rhizobium/Agrobacterium group</taxon>
        <taxon>Rhizobium</taxon>
    </lineage>
</organism>
<dbReference type="GO" id="GO:0042597">
    <property type="term" value="C:periplasmic space"/>
    <property type="evidence" value="ECO:0007669"/>
    <property type="project" value="UniProtKB-SubCell"/>
</dbReference>
<comment type="subcellular location">
    <subcellularLocation>
        <location evidence="1">Periplasm</location>
    </subcellularLocation>
</comment>
<reference evidence="5 6" key="1">
    <citation type="journal article" date="2018" name="Sci. Rep.">
        <title>Rhizobium tumorigenes sp. nov., a novel plant tumorigenic bacterium isolated from cane gall tumors on thornless blackberry.</title>
        <authorList>
            <person name="Kuzmanovi N."/>
            <person name="Smalla K."/>
            <person name="Gronow S."/>
            <person name="PuBawska J."/>
        </authorList>
    </citation>
    <scope>NUCLEOTIDE SEQUENCE [LARGE SCALE GENOMIC DNA]</scope>
    <source>
        <strain evidence="5 6">CCBAU 85046</strain>
    </source>
</reference>
<evidence type="ECO:0000313" key="5">
    <source>
        <dbReference type="EMBL" id="PZM11269.1"/>
    </source>
</evidence>
<dbReference type="Gene3D" id="3.40.190.10">
    <property type="entry name" value="Periplasmic binding protein-like II"/>
    <property type="match status" value="1"/>
</dbReference>
<evidence type="ECO:0000313" key="6">
    <source>
        <dbReference type="Proteomes" id="UP000248925"/>
    </source>
</evidence>
<dbReference type="Pfam" id="PF01547">
    <property type="entry name" value="SBP_bac_1"/>
    <property type="match status" value="1"/>
</dbReference>
<comment type="similarity">
    <text evidence="2">Belongs to the bacterial solute-binding protein 1 family.</text>
</comment>
<keyword evidence="6" id="KW-1185">Reference proteome</keyword>
<dbReference type="InterPro" id="IPR006059">
    <property type="entry name" value="SBP"/>
</dbReference>
<gene>
    <name evidence="5" type="ORF">CPY51_21160</name>
</gene>
<dbReference type="AlphaFoldDB" id="A0A2W4CDL8"/>